<accession>A0A3N7HT50</accession>
<dbReference type="AlphaFoldDB" id="A0A3N7HT50"/>
<dbReference type="Pfam" id="PF13185">
    <property type="entry name" value="GAF_2"/>
    <property type="match status" value="1"/>
</dbReference>
<dbReference type="GO" id="GO:0005886">
    <property type="term" value="C:plasma membrane"/>
    <property type="evidence" value="ECO:0007669"/>
    <property type="project" value="TreeGrafter"/>
</dbReference>
<feature type="domain" description="PAC" evidence="12">
    <location>
        <begin position="271"/>
        <end position="323"/>
    </location>
</feature>
<dbReference type="CDD" id="cd00130">
    <property type="entry name" value="PAS"/>
    <property type="match status" value="1"/>
</dbReference>
<evidence type="ECO:0000259" key="10">
    <source>
        <dbReference type="PROSITE" id="PS50110"/>
    </source>
</evidence>
<dbReference type="InterPro" id="IPR001610">
    <property type="entry name" value="PAC"/>
</dbReference>
<dbReference type="SMART" id="SM00065">
    <property type="entry name" value="GAF"/>
    <property type="match status" value="1"/>
</dbReference>
<dbReference type="Pfam" id="PF00072">
    <property type="entry name" value="Response_reg"/>
    <property type="match status" value="1"/>
</dbReference>
<evidence type="ECO:0000256" key="2">
    <source>
        <dbReference type="ARBA" id="ARBA00012438"/>
    </source>
</evidence>
<dbReference type="Gene3D" id="3.30.450.20">
    <property type="entry name" value="PAS domain"/>
    <property type="match status" value="1"/>
</dbReference>
<feature type="domain" description="Histidine kinase" evidence="9">
    <location>
        <begin position="340"/>
        <end position="564"/>
    </location>
</feature>
<dbReference type="NCBIfam" id="TIGR00229">
    <property type="entry name" value="sensory_box"/>
    <property type="match status" value="1"/>
</dbReference>
<dbReference type="PRINTS" id="PR00344">
    <property type="entry name" value="BCTRLSENSOR"/>
</dbReference>
<organism evidence="13 14">
    <name type="scientific">Piscinibacter terrae</name>
    <dbReference type="NCBI Taxonomy" id="2496871"/>
    <lineage>
        <taxon>Bacteria</taxon>
        <taxon>Pseudomonadati</taxon>
        <taxon>Pseudomonadota</taxon>
        <taxon>Betaproteobacteria</taxon>
        <taxon>Burkholderiales</taxon>
        <taxon>Sphaerotilaceae</taxon>
        <taxon>Piscinibacter</taxon>
    </lineage>
</organism>
<keyword evidence="4" id="KW-0808">Transferase</keyword>
<dbReference type="Pfam" id="PF08447">
    <property type="entry name" value="PAS_3"/>
    <property type="match status" value="1"/>
</dbReference>
<dbReference type="EMBL" id="QUSW01000003">
    <property type="protein sequence ID" value="RQP24446.1"/>
    <property type="molecule type" value="Genomic_DNA"/>
</dbReference>
<dbReference type="GO" id="GO:0009927">
    <property type="term" value="F:histidine phosphotransfer kinase activity"/>
    <property type="evidence" value="ECO:0007669"/>
    <property type="project" value="TreeGrafter"/>
</dbReference>
<evidence type="ECO:0000259" key="12">
    <source>
        <dbReference type="PROSITE" id="PS50113"/>
    </source>
</evidence>
<dbReference type="SUPFAM" id="SSF55781">
    <property type="entry name" value="GAF domain-like"/>
    <property type="match status" value="1"/>
</dbReference>
<comment type="catalytic activity">
    <reaction evidence="1">
        <text>ATP + protein L-histidine = ADP + protein N-phospho-L-histidine.</text>
        <dbReference type="EC" id="2.7.13.3"/>
    </reaction>
</comment>
<dbReference type="OrthoDB" id="5519028at2"/>
<gene>
    <name evidence="13" type="ORF">DZC73_14255</name>
</gene>
<keyword evidence="7" id="KW-0175">Coiled coil</keyword>
<keyword evidence="14" id="KW-1185">Reference proteome</keyword>
<dbReference type="PANTHER" id="PTHR43047:SF72">
    <property type="entry name" value="OSMOSENSING HISTIDINE PROTEIN KINASE SLN1"/>
    <property type="match status" value="1"/>
</dbReference>
<evidence type="ECO:0000259" key="11">
    <source>
        <dbReference type="PROSITE" id="PS50112"/>
    </source>
</evidence>
<dbReference type="EC" id="2.7.13.3" evidence="2"/>
<dbReference type="CDD" id="cd16922">
    <property type="entry name" value="HATPase_EvgS-ArcB-TorS-like"/>
    <property type="match status" value="1"/>
</dbReference>
<dbReference type="InterPro" id="IPR001789">
    <property type="entry name" value="Sig_transdc_resp-reg_receiver"/>
</dbReference>
<feature type="modified residue" description="4-aspartylphosphate" evidence="6">
    <location>
        <position position="642"/>
    </location>
</feature>
<evidence type="ECO:0000256" key="5">
    <source>
        <dbReference type="ARBA" id="ARBA00022777"/>
    </source>
</evidence>
<dbReference type="InterPro" id="IPR036097">
    <property type="entry name" value="HisK_dim/P_sf"/>
</dbReference>
<feature type="domain" description="PAS" evidence="11">
    <location>
        <begin position="197"/>
        <end position="267"/>
    </location>
</feature>
<dbReference type="PROSITE" id="PS50113">
    <property type="entry name" value="PAC"/>
    <property type="match status" value="1"/>
</dbReference>
<dbReference type="Proteomes" id="UP000267464">
    <property type="component" value="Unassembled WGS sequence"/>
</dbReference>
<keyword evidence="5" id="KW-0418">Kinase</keyword>
<dbReference type="InterPro" id="IPR003661">
    <property type="entry name" value="HisK_dim/P_dom"/>
</dbReference>
<dbReference type="CDD" id="cd00082">
    <property type="entry name" value="HisKA"/>
    <property type="match status" value="1"/>
</dbReference>
<dbReference type="Pfam" id="PF00512">
    <property type="entry name" value="HisKA"/>
    <property type="match status" value="1"/>
</dbReference>
<evidence type="ECO:0000313" key="14">
    <source>
        <dbReference type="Proteomes" id="UP000267464"/>
    </source>
</evidence>
<evidence type="ECO:0000256" key="3">
    <source>
        <dbReference type="ARBA" id="ARBA00022553"/>
    </source>
</evidence>
<sequence>MKSDPASDAFPELGAIISRVQSRFIRAAPPNEVFDPLLTDLLEFTGSEYGFIGEVIEGGQSTRFLRLFVLTDISWNEETHALYQRHRQGQPIEFHNLSTLFGAAITSGQTVIANDPPRDPRRGTLPGGHPDLNCFLGVPMFHGGEMVGMVGLANRAGGYDERLAEFLQPLFASVAAIIGAVRMDAARRAAEQALRESEERLRNTFEMAAVGIAHVSPDGGFLRVNHRLCEILGREREELLRMRFQDVTLPEDLDIDLHQVRRLLAGEAKSYVLEKRYRHANGGVVWVSLTVAMVRDRDDKPAYFISVIEDITARKQTQAALLAAQAAERANAAKTEFLSRMSHELRTPLNAVLGFAQLLQMDAGHALSRDQQEKLAHIESAGAHLLAMINDVLDLSRIESGGMPLTAETVPLEAAVSEAVALVATAARDAQVRIRLEPPSAHEKAGSHVQADHLRLRQVLVNLLSNAIKYNHRDGCVTVRWQAAPDGEHVLLQVVDTGQGLSAEQRAHLFEPFNRLGAERSSIEGTGIGLVVTQRLVQLMGGSIEVTSQPGLGSCFSVSLPAAPGSGVQASVPDEGSPWAPPAASSGSRRRTILYAEDNPMNVELVREVLRMREDCVLLVARSGREAITMAQSEHPDLLLLDMHLGDMTGLDVAQRLGRDGMLRQIPIVGLSADAMPAPIAAANEAGFKAYLTKPLNIGEFLTCIDRLLAEKD</sequence>
<dbReference type="Gene3D" id="3.30.450.40">
    <property type="match status" value="1"/>
</dbReference>
<evidence type="ECO:0000313" key="13">
    <source>
        <dbReference type="EMBL" id="RQP24446.1"/>
    </source>
</evidence>
<dbReference type="SUPFAM" id="SSF52172">
    <property type="entry name" value="CheY-like"/>
    <property type="match status" value="1"/>
</dbReference>
<dbReference type="PROSITE" id="PS50110">
    <property type="entry name" value="RESPONSE_REGULATORY"/>
    <property type="match status" value="1"/>
</dbReference>
<dbReference type="SMART" id="SM00091">
    <property type="entry name" value="PAS"/>
    <property type="match status" value="1"/>
</dbReference>
<dbReference type="Gene3D" id="1.10.287.130">
    <property type="match status" value="1"/>
</dbReference>
<feature type="region of interest" description="Disordered" evidence="8">
    <location>
        <begin position="566"/>
        <end position="585"/>
    </location>
</feature>
<dbReference type="SMART" id="SM00387">
    <property type="entry name" value="HATPase_c"/>
    <property type="match status" value="1"/>
</dbReference>
<dbReference type="SMART" id="SM00448">
    <property type="entry name" value="REC"/>
    <property type="match status" value="1"/>
</dbReference>
<dbReference type="InterPro" id="IPR004358">
    <property type="entry name" value="Sig_transdc_His_kin-like_C"/>
</dbReference>
<dbReference type="InterPro" id="IPR035965">
    <property type="entry name" value="PAS-like_dom_sf"/>
</dbReference>
<dbReference type="Gene3D" id="3.30.565.10">
    <property type="entry name" value="Histidine kinase-like ATPase, C-terminal domain"/>
    <property type="match status" value="1"/>
</dbReference>
<evidence type="ECO:0000256" key="1">
    <source>
        <dbReference type="ARBA" id="ARBA00000085"/>
    </source>
</evidence>
<evidence type="ECO:0000256" key="6">
    <source>
        <dbReference type="PROSITE-ProRule" id="PRU00169"/>
    </source>
</evidence>
<comment type="caution">
    <text evidence="13">The sequence shown here is derived from an EMBL/GenBank/DDBJ whole genome shotgun (WGS) entry which is preliminary data.</text>
</comment>
<reference evidence="13 14" key="1">
    <citation type="submission" date="2018-08" db="EMBL/GenBank/DDBJ databases">
        <authorList>
            <person name="Khan S.A."/>
            <person name="Jeon C.O."/>
            <person name="Chun B.H."/>
            <person name="Jeong S.E."/>
        </authorList>
    </citation>
    <scope>NUCLEOTIDE SEQUENCE [LARGE SCALE GENOMIC DNA]</scope>
    <source>
        <strain evidence="13 14">S-16</strain>
    </source>
</reference>
<evidence type="ECO:0000256" key="7">
    <source>
        <dbReference type="SAM" id="Coils"/>
    </source>
</evidence>
<dbReference type="InterPro" id="IPR011006">
    <property type="entry name" value="CheY-like_superfamily"/>
</dbReference>
<evidence type="ECO:0000259" key="9">
    <source>
        <dbReference type="PROSITE" id="PS50109"/>
    </source>
</evidence>
<dbReference type="InterPro" id="IPR005467">
    <property type="entry name" value="His_kinase_dom"/>
</dbReference>
<feature type="domain" description="Response regulatory" evidence="10">
    <location>
        <begin position="592"/>
        <end position="709"/>
    </location>
</feature>
<feature type="compositionally biased region" description="Low complexity" evidence="8">
    <location>
        <begin position="576"/>
        <end position="585"/>
    </location>
</feature>
<dbReference type="SUPFAM" id="SSF47384">
    <property type="entry name" value="Homodimeric domain of signal transducing histidine kinase"/>
    <property type="match status" value="1"/>
</dbReference>
<keyword evidence="3 6" id="KW-0597">Phosphoprotein</keyword>
<dbReference type="SUPFAM" id="SSF55874">
    <property type="entry name" value="ATPase domain of HSP90 chaperone/DNA topoisomerase II/histidine kinase"/>
    <property type="match status" value="1"/>
</dbReference>
<dbReference type="Gene3D" id="3.40.50.2300">
    <property type="match status" value="1"/>
</dbReference>
<protein>
    <recommendedName>
        <fullName evidence="2">histidine kinase</fullName>
        <ecNumber evidence="2">2.7.13.3</ecNumber>
    </recommendedName>
</protein>
<feature type="coiled-coil region" evidence="7">
    <location>
        <begin position="180"/>
        <end position="207"/>
    </location>
</feature>
<dbReference type="InterPro" id="IPR029016">
    <property type="entry name" value="GAF-like_dom_sf"/>
</dbReference>
<reference evidence="13 14" key="2">
    <citation type="submission" date="2018-12" db="EMBL/GenBank/DDBJ databases">
        <title>Rhizobacter gummiphilus sp. nov., a rubber-degrading bacterium isolated from the soil of a botanical garden in Japan.</title>
        <authorList>
            <person name="Shunsuke S.S."/>
        </authorList>
    </citation>
    <scope>NUCLEOTIDE SEQUENCE [LARGE SCALE GENOMIC DNA]</scope>
    <source>
        <strain evidence="13 14">S-16</strain>
    </source>
</reference>
<dbReference type="InterPro" id="IPR036890">
    <property type="entry name" value="HATPase_C_sf"/>
</dbReference>
<dbReference type="InterPro" id="IPR013655">
    <property type="entry name" value="PAS_fold_3"/>
</dbReference>
<dbReference type="InterPro" id="IPR003594">
    <property type="entry name" value="HATPase_dom"/>
</dbReference>
<dbReference type="PANTHER" id="PTHR43047">
    <property type="entry name" value="TWO-COMPONENT HISTIDINE PROTEIN KINASE"/>
    <property type="match status" value="1"/>
</dbReference>
<dbReference type="RefSeq" id="WP_124540980.1">
    <property type="nucleotide sequence ID" value="NZ_QUSW01000003.1"/>
</dbReference>
<dbReference type="SMART" id="SM00388">
    <property type="entry name" value="HisKA"/>
    <property type="match status" value="1"/>
</dbReference>
<dbReference type="InterPro" id="IPR003018">
    <property type="entry name" value="GAF"/>
</dbReference>
<evidence type="ECO:0000256" key="4">
    <source>
        <dbReference type="ARBA" id="ARBA00022679"/>
    </source>
</evidence>
<dbReference type="InterPro" id="IPR000700">
    <property type="entry name" value="PAS-assoc_C"/>
</dbReference>
<dbReference type="SUPFAM" id="SSF55785">
    <property type="entry name" value="PYP-like sensor domain (PAS domain)"/>
    <property type="match status" value="1"/>
</dbReference>
<proteinExistence type="predicted"/>
<dbReference type="Pfam" id="PF02518">
    <property type="entry name" value="HATPase_c"/>
    <property type="match status" value="1"/>
</dbReference>
<dbReference type="SMART" id="SM00086">
    <property type="entry name" value="PAC"/>
    <property type="match status" value="1"/>
</dbReference>
<dbReference type="InterPro" id="IPR000014">
    <property type="entry name" value="PAS"/>
</dbReference>
<name>A0A3N7HT50_9BURK</name>
<dbReference type="PROSITE" id="PS50112">
    <property type="entry name" value="PAS"/>
    <property type="match status" value="1"/>
</dbReference>
<dbReference type="PROSITE" id="PS50109">
    <property type="entry name" value="HIS_KIN"/>
    <property type="match status" value="1"/>
</dbReference>
<evidence type="ECO:0000256" key="8">
    <source>
        <dbReference type="SAM" id="MobiDB-lite"/>
    </source>
</evidence>
<dbReference type="GO" id="GO:0000155">
    <property type="term" value="F:phosphorelay sensor kinase activity"/>
    <property type="evidence" value="ECO:0007669"/>
    <property type="project" value="InterPro"/>
</dbReference>